<protein>
    <submittedName>
        <fullName evidence="2">Uncharacterized protein</fullName>
    </submittedName>
</protein>
<dbReference type="EMBL" id="FCQH01000018">
    <property type="protein sequence ID" value="CVL06892.1"/>
    <property type="molecule type" value="Genomic_DNA"/>
</dbReference>
<feature type="compositionally biased region" description="Acidic residues" evidence="1">
    <location>
        <begin position="306"/>
        <end position="315"/>
    </location>
</feature>
<comment type="caution">
    <text evidence="2">The sequence shown here is derived from an EMBL/GenBank/DDBJ whole genome shotgun (WGS) entry which is preliminary data.</text>
</comment>
<keyword evidence="3" id="KW-1185">Reference proteome</keyword>
<sequence>MTKSQIRPLSASHPEIYQRFLDQFDYTIPHLNNPIRVCRRSFDNIIPRLHGNEEKDSIIRYHLECCQDYLSHGGEDEHLHPFCYLECTSLEYRPMPGFYPRREHAYWGTGCWPLERSYLDTLRRRILPYLIDLSDDAGKEQRVGELKYSPLASPWPKEDFDRLEPYPLHSDAIKINIRNLKPFQLEELYSLHYIDLRKFSGYHNMGHEGAHKEAYKRTSEQYWEWKERTPVEDARRLAPTGRDEAIIARSEPTPDSESESEDGMDIDEPDYDDGDIAWSPVDEMMGQEAYGEPEGQAQRSRKRYFDDDDDDEANQDETHKRARFTNW</sequence>
<feature type="compositionally biased region" description="Acidic residues" evidence="1">
    <location>
        <begin position="254"/>
        <end position="275"/>
    </location>
</feature>
<evidence type="ECO:0000256" key="1">
    <source>
        <dbReference type="SAM" id="MobiDB-lite"/>
    </source>
</evidence>
<name>A0A1L7UCL4_FUSMA</name>
<dbReference type="AlphaFoldDB" id="A0A1L7UCL4"/>
<feature type="compositionally biased region" description="Basic and acidic residues" evidence="1">
    <location>
        <begin position="235"/>
        <end position="246"/>
    </location>
</feature>
<evidence type="ECO:0000313" key="3">
    <source>
        <dbReference type="Proteomes" id="UP000184255"/>
    </source>
</evidence>
<evidence type="ECO:0000313" key="2">
    <source>
        <dbReference type="EMBL" id="CVL06892.1"/>
    </source>
</evidence>
<feature type="region of interest" description="Disordered" evidence="1">
    <location>
        <begin position="235"/>
        <end position="327"/>
    </location>
</feature>
<dbReference type="GeneID" id="65095024"/>
<dbReference type="VEuPathDB" id="FungiDB:FMAN_16233"/>
<dbReference type="Proteomes" id="UP000184255">
    <property type="component" value="Unassembled WGS sequence"/>
</dbReference>
<gene>
    <name evidence="2" type="ORF">FMAN_16233</name>
</gene>
<dbReference type="RefSeq" id="XP_041690173.1">
    <property type="nucleotide sequence ID" value="XM_041824721.1"/>
</dbReference>
<reference evidence="3" key="1">
    <citation type="journal article" date="2016" name="Genome Biol. Evol.">
        <title>Comparative 'omics' of the Fusarium fujikuroi species complex highlights differences in genetic potential and metabolite synthesis.</title>
        <authorList>
            <person name="Niehaus E.-M."/>
            <person name="Muensterkoetter M."/>
            <person name="Proctor R.H."/>
            <person name="Brown D.W."/>
            <person name="Sharon A."/>
            <person name="Idan Y."/>
            <person name="Oren-Young L."/>
            <person name="Sieber C.M."/>
            <person name="Novak O."/>
            <person name="Pencik A."/>
            <person name="Tarkowska D."/>
            <person name="Hromadova K."/>
            <person name="Freeman S."/>
            <person name="Maymon M."/>
            <person name="Elazar M."/>
            <person name="Youssef S.A."/>
            <person name="El-Shabrawy E.S.M."/>
            <person name="Shalaby A.B.A."/>
            <person name="Houterman P."/>
            <person name="Brock N.L."/>
            <person name="Burkhardt I."/>
            <person name="Tsavkelova E.A."/>
            <person name="Dickschat J.S."/>
            <person name="Galuszka P."/>
            <person name="Gueldener U."/>
            <person name="Tudzynski B."/>
        </authorList>
    </citation>
    <scope>NUCLEOTIDE SEQUENCE [LARGE SCALE GENOMIC DNA]</scope>
    <source>
        <strain evidence="3">MRC7560</strain>
    </source>
</reference>
<accession>A0A1L7UCL4</accession>
<organism evidence="2 3">
    <name type="scientific">Fusarium mangiferae</name>
    <name type="common">Mango malformation disease fungus</name>
    <dbReference type="NCBI Taxonomy" id="192010"/>
    <lineage>
        <taxon>Eukaryota</taxon>
        <taxon>Fungi</taxon>
        <taxon>Dikarya</taxon>
        <taxon>Ascomycota</taxon>
        <taxon>Pezizomycotina</taxon>
        <taxon>Sordariomycetes</taxon>
        <taxon>Hypocreomycetidae</taxon>
        <taxon>Hypocreales</taxon>
        <taxon>Nectriaceae</taxon>
        <taxon>Fusarium</taxon>
        <taxon>Fusarium fujikuroi species complex</taxon>
    </lineage>
</organism>
<proteinExistence type="predicted"/>